<dbReference type="EMBL" id="LJBN01000068">
    <property type="protein sequence ID" value="OOQ90512.1"/>
    <property type="molecule type" value="Genomic_DNA"/>
</dbReference>
<dbReference type="InterPro" id="IPR006108">
    <property type="entry name" value="3HC_DH_C"/>
</dbReference>
<gene>
    <name evidence="6" type="ORF">PEBR_04274</name>
</gene>
<dbReference type="GO" id="GO:0070403">
    <property type="term" value="F:NAD+ binding"/>
    <property type="evidence" value="ECO:0007669"/>
    <property type="project" value="InterPro"/>
</dbReference>
<dbReference type="PANTHER" id="PTHR48075:SF3">
    <property type="entry name" value="3-HYDROXYACYL-COA DEHYDROGENASE"/>
    <property type="match status" value="1"/>
</dbReference>
<evidence type="ECO:0000256" key="1">
    <source>
        <dbReference type="ARBA" id="ARBA00009463"/>
    </source>
</evidence>
<organism evidence="6 7">
    <name type="scientific">Penicillium brasilianum</name>
    <dbReference type="NCBI Taxonomy" id="104259"/>
    <lineage>
        <taxon>Eukaryota</taxon>
        <taxon>Fungi</taxon>
        <taxon>Dikarya</taxon>
        <taxon>Ascomycota</taxon>
        <taxon>Pezizomycotina</taxon>
        <taxon>Eurotiomycetes</taxon>
        <taxon>Eurotiomycetidae</taxon>
        <taxon>Eurotiales</taxon>
        <taxon>Aspergillaceae</taxon>
        <taxon>Penicillium</taxon>
    </lineage>
</organism>
<dbReference type="SUPFAM" id="SSF51735">
    <property type="entry name" value="NAD(P)-binding Rossmann-fold domains"/>
    <property type="match status" value="1"/>
</dbReference>
<dbReference type="Pfam" id="PF00725">
    <property type="entry name" value="3HCDH"/>
    <property type="match status" value="1"/>
</dbReference>
<dbReference type="PIRSF" id="PIRSF000105">
    <property type="entry name" value="HCDH"/>
    <property type="match status" value="1"/>
</dbReference>
<evidence type="ECO:0000259" key="4">
    <source>
        <dbReference type="Pfam" id="PF00725"/>
    </source>
</evidence>
<sequence>MTIDTAQRPTGSVVIIGAGTQGRRLAFMVSEGLEIRHFSIQVNWVKWSQRGGSVCLVDFQSQQLQDGLSYVNQLRRNAAVDHEANWGEVTVAHPDSLESVLQDAWLVVECVPENWALKQKVIPQLDSLAPAHTIIASNSSSYGISEIIEGLDLKHKNRILSAHCYWPPETSAIEIMGHQDTDPAAISLLLEECRAHGFSPFHVKKDSIGYIYNRIWAAIKRETLLALSEGVCTPREIDAIFKDVLKTPKGPCEQMDVVGLDVVLDIENHYADSRAGIPAEPRAYLQNMIQSGRLGVKNGEGFYNYGKETADNSNGMSMPNL</sequence>
<dbReference type="InterPro" id="IPR022694">
    <property type="entry name" value="3-OHacyl-CoA_DH"/>
</dbReference>
<dbReference type="InterPro" id="IPR013328">
    <property type="entry name" value="6PGD_dom2"/>
</dbReference>
<evidence type="ECO:0000259" key="5">
    <source>
        <dbReference type="Pfam" id="PF02737"/>
    </source>
</evidence>
<feature type="domain" description="3-hydroxyacyl-CoA dehydrogenase C-terminal" evidence="4">
    <location>
        <begin position="209"/>
        <end position="305"/>
    </location>
</feature>
<dbReference type="SUPFAM" id="SSF48179">
    <property type="entry name" value="6-phosphogluconate dehydrogenase C-terminal domain-like"/>
    <property type="match status" value="1"/>
</dbReference>
<comment type="similarity">
    <text evidence="1">Belongs to the 3-hydroxyacyl-CoA dehydrogenase family.</text>
</comment>
<comment type="caution">
    <text evidence="6">The sequence shown here is derived from an EMBL/GenBank/DDBJ whole genome shotgun (WGS) entry which is preliminary data.</text>
</comment>
<dbReference type="Proteomes" id="UP000190744">
    <property type="component" value="Unassembled WGS sequence"/>
</dbReference>
<dbReference type="Gene3D" id="1.10.1040.10">
    <property type="entry name" value="N-(1-d-carboxylethyl)-l-norvaline Dehydrogenase, domain 2"/>
    <property type="match status" value="1"/>
</dbReference>
<evidence type="ECO:0000313" key="6">
    <source>
        <dbReference type="EMBL" id="OOQ90512.1"/>
    </source>
</evidence>
<reference evidence="7" key="1">
    <citation type="submission" date="2015-09" db="EMBL/GenBank/DDBJ databases">
        <authorList>
            <person name="Fill T.P."/>
            <person name="Baretta J.F."/>
            <person name="de Almeida L.G."/>
            <person name="Rocha M."/>
            <person name="de Souza D.H."/>
            <person name="Malavazi I."/>
            <person name="Cerdeira L.T."/>
            <person name="Hong H."/>
            <person name="Samborskyy M."/>
            <person name="de Vasconcelos A.T."/>
            <person name="Leadlay P."/>
            <person name="Rodrigues-Filho E."/>
        </authorList>
    </citation>
    <scope>NUCLEOTIDE SEQUENCE [LARGE SCALE GENOMIC DNA]</scope>
    <source>
        <strain evidence="7">LaBioMMi 136</strain>
    </source>
</reference>
<proteinExistence type="inferred from homology"/>
<dbReference type="InterPro" id="IPR036291">
    <property type="entry name" value="NAD(P)-bd_dom_sf"/>
</dbReference>
<keyword evidence="2" id="KW-0560">Oxidoreductase</keyword>
<dbReference type="Pfam" id="PF02737">
    <property type="entry name" value="3HCDH_N"/>
    <property type="match status" value="1"/>
</dbReference>
<evidence type="ECO:0000313" key="7">
    <source>
        <dbReference type="Proteomes" id="UP000190744"/>
    </source>
</evidence>
<name>A0A1S9RYC6_PENBI</name>
<dbReference type="InterPro" id="IPR006176">
    <property type="entry name" value="3-OHacyl-CoA_DH_NAD-bd"/>
</dbReference>
<dbReference type="Gene3D" id="3.40.50.720">
    <property type="entry name" value="NAD(P)-binding Rossmann-like Domain"/>
    <property type="match status" value="1"/>
</dbReference>
<dbReference type="PANTHER" id="PTHR48075">
    <property type="entry name" value="3-HYDROXYACYL-COA DEHYDROGENASE FAMILY PROTEIN"/>
    <property type="match status" value="1"/>
</dbReference>
<dbReference type="AlphaFoldDB" id="A0A1S9RYC6"/>
<feature type="site" description="Important for catalytic activity" evidence="3">
    <location>
        <position position="163"/>
    </location>
</feature>
<protein>
    <submittedName>
        <fullName evidence="6">3-hydroxyacyl-CoA dehydrogenase, C-terminal domain containing protein</fullName>
    </submittedName>
</protein>
<evidence type="ECO:0000256" key="3">
    <source>
        <dbReference type="PIRSR" id="PIRSR000105-1"/>
    </source>
</evidence>
<dbReference type="InterPro" id="IPR008927">
    <property type="entry name" value="6-PGluconate_DH-like_C_sf"/>
</dbReference>
<accession>A0A1S9RYC6</accession>
<evidence type="ECO:0000256" key="2">
    <source>
        <dbReference type="ARBA" id="ARBA00023002"/>
    </source>
</evidence>
<dbReference type="GO" id="GO:0016616">
    <property type="term" value="F:oxidoreductase activity, acting on the CH-OH group of donors, NAD or NADP as acceptor"/>
    <property type="evidence" value="ECO:0007669"/>
    <property type="project" value="InterPro"/>
</dbReference>
<feature type="domain" description="3-hydroxyacyl-CoA dehydrogenase NAD binding" evidence="5">
    <location>
        <begin position="48"/>
        <end position="205"/>
    </location>
</feature>
<dbReference type="GO" id="GO:0006631">
    <property type="term" value="P:fatty acid metabolic process"/>
    <property type="evidence" value="ECO:0007669"/>
    <property type="project" value="InterPro"/>
</dbReference>